<reference evidence="2 3" key="1">
    <citation type="journal article" date="2015" name="Fungal Genet. Biol.">
        <title>Evolution of novel wood decay mechanisms in Agaricales revealed by the genome sequences of Fistulina hepatica and Cylindrobasidium torrendii.</title>
        <authorList>
            <person name="Floudas D."/>
            <person name="Held B.W."/>
            <person name="Riley R."/>
            <person name="Nagy L.G."/>
            <person name="Koehler G."/>
            <person name="Ransdell A.S."/>
            <person name="Younus H."/>
            <person name="Chow J."/>
            <person name="Chiniquy J."/>
            <person name="Lipzen A."/>
            <person name="Tritt A."/>
            <person name="Sun H."/>
            <person name="Haridas S."/>
            <person name="LaButti K."/>
            <person name="Ohm R.A."/>
            <person name="Kues U."/>
            <person name="Blanchette R.A."/>
            <person name="Grigoriev I.V."/>
            <person name="Minto R.E."/>
            <person name="Hibbett D.S."/>
        </authorList>
    </citation>
    <scope>NUCLEOTIDE SEQUENCE [LARGE SCALE GENOMIC DNA]</scope>
    <source>
        <strain evidence="2 3">FP15055 ss-10</strain>
    </source>
</reference>
<evidence type="ECO:0000313" key="2">
    <source>
        <dbReference type="EMBL" id="KIY63606.1"/>
    </source>
</evidence>
<feature type="compositionally biased region" description="Low complexity" evidence="1">
    <location>
        <begin position="111"/>
        <end position="130"/>
    </location>
</feature>
<dbReference type="EMBL" id="KN880685">
    <property type="protein sequence ID" value="KIY63606.1"/>
    <property type="molecule type" value="Genomic_DNA"/>
</dbReference>
<protein>
    <recommendedName>
        <fullName evidence="4">Ubiquitin-like domain-containing protein</fullName>
    </recommendedName>
</protein>
<proteinExistence type="predicted"/>
<feature type="region of interest" description="Disordered" evidence="1">
    <location>
        <begin position="101"/>
        <end position="130"/>
    </location>
</feature>
<dbReference type="Proteomes" id="UP000054007">
    <property type="component" value="Unassembled WGS sequence"/>
</dbReference>
<gene>
    <name evidence="2" type="ORF">CYLTODRAFT_446515</name>
</gene>
<dbReference type="SUPFAM" id="SSF54236">
    <property type="entry name" value="Ubiquitin-like"/>
    <property type="match status" value="1"/>
</dbReference>
<organism evidence="2 3">
    <name type="scientific">Cylindrobasidium torrendii FP15055 ss-10</name>
    <dbReference type="NCBI Taxonomy" id="1314674"/>
    <lineage>
        <taxon>Eukaryota</taxon>
        <taxon>Fungi</taxon>
        <taxon>Dikarya</taxon>
        <taxon>Basidiomycota</taxon>
        <taxon>Agaricomycotina</taxon>
        <taxon>Agaricomycetes</taxon>
        <taxon>Agaricomycetidae</taxon>
        <taxon>Agaricales</taxon>
        <taxon>Marasmiineae</taxon>
        <taxon>Physalacriaceae</taxon>
        <taxon>Cylindrobasidium</taxon>
    </lineage>
</organism>
<sequence length="246" mass="27255">MSKVTARPGPSPYAREPRFLVVTNGERKILLPKKTLLDTTLEEALDIVSPYYTGIPRASLVLKTDQLEECEGELIELTRESWGFALPFLKGVTVCESREARASVRNVPATSHRLPSPSSSSEPSHSPVLPSPSFIVATTSPVQSRSLPQAPVLRAPIDMPKIEKERNQKDVEYKVFITSPDGDEPYRFTVSPLTAVPKLIKHFAAIRGLQCSEFSLWHGEKEVRLGSVSSHGLRDGDQLRCVLGRR</sequence>
<evidence type="ECO:0000313" key="3">
    <source>
        <dbReference type="Proteomes" id="UP000054007"/>
    </source>
</evidence>
<dbReference type="InterPro" id="IPR029071">
    <property type="entry name" value="Ubiquitin-like_domsf"/>
</dbReference>
<evidence type="ECO:0000256" key="1">
    <source>
        <dbReference type="SAM" id="MobiDB-lite"/>
    </source>
</evidence>
<keyword evidence="3" id="KW-1185">Reference proteome</keyword>
<dbReference type="OrthoDB" id="1043111at2759"/>
<name>A0A0D7B244_9AGAR</name>
<dbReference type="AlphaFoldDB" id="A0A0D7B244"/>
<evidence type="ECO:0008006" key="4">
    <source>
        <dbReference type="Google" id="ProtNLM"/>
    </source>
</evidence>
<accession>A0A0D7B244</accession>